<keyword evidence="4" id="KW-1185">Reference proteome</keyword>
<reference evidence="3 4" key="1">
    <citation type="submission" date="2015-11" db="EMBL/GenBank/DDBJ databases">
        <title>Solirubrum puertoriconensis gen. nov. an environmental bacteria isolated in Puerto Rico.</title>
        <authorList>
            <person name="Cuebas-Irizarry M.F."/>
            <person name="Montalvo-Rodriguez R."/>
        </authorList>
    </citation>
    <scope>NUCLEOTIDE SEQUENCE [LARGE SCALE GENOMIC DNA]</scope>
    <source>
        <strain evidence="3 4">MC1A</strain>
    </source>
</reference>
<feature type="domain" description="GEVED" evidence="2">
    <location>
        <begin position="486"/>
        <end position="563"/>
    </location>
</feature>
<evidence type="ECO:0008006" key="5">
    <source>
        <dbReference type="Google" id="ProtNLM"/>
    </source>
</evidence>
<dbReference type="InterPro" id="IPR024079">
    <property type="entry name" value="MetalloPept_cat_dom_sf"/>
</dbReference>
<dbReference type="Pfam" id="PF20009">
    <property type="entry name" value="GEVED"/>
    <property type="match status" value="1"/>
</dbReference>
<accession>A0A9X0L527</accession>
<dbReference type="AlphaFoldDB" id="A0A9X0L527"/>
<feature type="domain" description="Peptidase M43 pregnancy-associated plasma-A" evidence="1">
    <location>
        <begin position="202"/>
        <end position="302"/>
    </location>
</feature>
<dbReference type="EMBL" id="LNAL01000006">
    <property type="protein sequence ID" value="KUG08253.1"/>
    <property type="molecule type" value="Genomic_DNA"/>
</dbReference>
<dbReference type="Gene3D" id="3.40.390.10">
    <property type="entry name" value="Collagenase (Catalytic Domain)"/>
    <property type="match status" value="1"/>
</dbReference>
<sequence>MGIAYSKASAYFSTIPQCTLGTANGNYPMEGLIPRLFALAVSTLLSVVPAWAQSSLPCGTPPPTAAEQTRLLQLSLSPAVARPTGAVANLPVRLNIIRRSDGSSGADATTLLRALAETNLRFRNANVQFYACGQVRYINSDQYYDFDYGTDDGPLAAAYDESGVINIYCTKNISIGGFGGAGGYAIERRVLLANNAIGDHNLVQHELGHVLGLPHTFFNSNHPDIAQRELVARINCRTTGDMVCDTPADPYERSGATQHECSYTGTITDVNGAVFAPAMRNSMAYWGCGNAFTPGQLARMDAYRTAYLNNLSCSNERVKSPTGLNANSLGRSGVKLDWNDQADNEVGYFIERSLSMNGDYVTIGATGPAGVTFVDPAPPAQQMVYYRVKAINSVDDYSNRASVAVDLTYCRPEYANGNCLPDLPVYLSGFQVNEGANVLLSRPSVAGCGSYLDFTSGQDFILVGGRTYELLLKLFITSSNEFYAQYTAVWIDLNRDGDFTDAGEQVFKGTSSGQQQQASFVLPEKVVPGTSRMRVRTRYVSGGPLDDPCEWAAYGATEDYAVQLRDPERPLPVELIAFDARSQAGGVVRTEWRTASEKQNNRFEVERALDGRTFERIGTVAGRGTTSGPTNYGFTDANAAQLPRPLYYRLRQVDDDGTSSLSQVRVVAGPSSLAVGLFPTFTQGSVTLDLRGMPAVPCTAQVVDLSGRAIAEWQLTGGTAHSLSVQQLRQGTYMVRLNAKGFTLPLLRLMKW</sequence>
<evidence type="ECO:0000313" key="4">
    <source>
        <dbReference type="Proteomes" id="UP000054223"/>
    </source>
</evidence>
<organism evidence="3 4">
    <name type="scientific">Solirubrum puertoriconensis</name>
    <dbReference type="NCBI Taxonomy" id="1751427"/>
    <lineage>
        <taxon>Bacteria</taxon>
        <taxon>Pseudomonadati</taxon>
        <taxon>Bacteroidota</taxon>
        <taxon>Cytophagia</taxon>
        <taxon>Cytophagales</taxon>
    </lineage>
</organism>
<evidence type="ECO:0000259" key="2">
    <source>
        <dbReference type="Pfam" id="PF20009"/>
    </source>
</evidence>
<gene>
    <name evidence="3" type="ORF">ASU33_08705</name>
</gene>
<name>A0A9X0L527_SOLP1</name>
<dbReference type="Gene3D" id="2.60.40.10">
    <property type="entry name" value="Immunoglobulins"/>
    <property type="match status" value="1"/>
</dbReference>
<comment type="caution">
    <text evidence="3">The sequence shown here is derived from an EMBL/GenBank/DDBJ whole genome shotgun (WGS) entry which is preliminary data.</text>
</comment>
<evidence type="ECO:0000259" key="1">
    <source>
        <dbReference type="Pfam" id="PF05572"/>
    </source>
</evidence>
<evidence type="ECO:0000313" key="3">
    <source>
        <dbReference type="EMBL" id="KUG08253.1"/>
    </source>
</evidence>
<dbReference type="InterPro" id="IPR045474">
    <property type="entry name" value="GEVED"/>
</dbReference>
<dbReference type="Pfam" id="PF05572">
    <property type="entry name" value="Peptidase_M43"/>
    <property type="match status" value="1"/>
</dbReference>
<dbReference type="GO" id="GO:0008237">
    <property type="term" value="F:metallopeptidase activity"/>
    <property type="evidence" value="ECO:0007669"/>
    <property type="project" value="InterPro"/>
</dbReference>
<dbReference type="InterPro" id="IPR013783">
    <property type="entry name" value="Ig-like_fold"/>
</dbReference>
<proteinExistence type="predicted"/>
<dbReference type="Proteomes" id="UP000054223">
    <property type="component" value="Unassembled WGS sequence"/>
</dbReference>
<dbReference type="InterPro" id="IPR008754">
    <property type="entry name" value="Peptidase_M43"/>
</dbReference>
<dbReference type="SUPFAM" id="SSF55486">
    <property type="entry name" value="Metalloproteases ('zincins'), catalytic domain"/>
    <property type="match status" value="1"/>
</dbReference>
<protein>
    <recommendedName>
        <fullName evidence="5">Fibronectin type-III domain-containing protein</fullName>
    </recommendedName>
</protein>